<organism evidence="4 5">
    <name type="scientific">Sessilibacter corallicola</name>
    <dbReference type="NCBI Taxonomy" id="2904075"/>
    <lineage>
        <taxon>Bacteria</taxon>
        <taxon>Pseudomonadati</taxon>
        <taxon>Pseudomonadota</taxon>
        <taxon>Gammaproteobacteria</taxon>
        <taxon>Cellvibrionales</taxon>
        <taxon>Cellvibrionaceae</taxon>
        <taxon>Sessilibacter</taxon>
    </lineage>
</organism>
<gene>
    <name evidence="4" type="ORF">NBRC116591_39910</name>
</gene>
<proteinExistence type="inferred from homology"/>
<reference evidence="4 5" key="1">
    <citation type="submission" date="2024-04" db="EMBL/GenBank/DDBJ databases">
        <title>Draft genome sequence of Sessilibacter corallicola NBRC 116591.</title>
        <authorList>
            <person name="Miyakawa T."/>
            <person name="Kusuya Y."/>
            <person name="Miura T."/>
        </authorList>
    </citation>
    <scope>NUCLEOTIDE SEQUENCE [LARGE SCALE GENOMIC DNA]</scope>
    <source>
        <strain evidence="4 5">KU-00831-HH</strain>
    </source>
</reference>
<dbReference type="PANTHER" id="PTHR30157:SF0">
    <property type="entry name" value="NADPH-DEPENDENT FERRIC-CHELATE REDUCTASE"/>
    <property type="match status" value="1"/>
</dbReference>
<keyword evidence="5" id="KW-1185">Reference proteome</keyword>
<dbReference type="PROSITE" id="PS51384">
    <property type="entry name" value="FAD_FR"/>
    <property type="match status" value="1"/>
</dbReference>
<dbReference type="Pfam" id="PF04954">
    <property type="entry name" value="SIP"/>
    <property type="match status" value="1"/>
</dbReference>
<evidence type="ECO:0000313" key="5">
    <source>
        <dbReference type="Proteomes" id="UP001465153"/>
    </source>
</evidence>
<dbReference type="Pfam" id="PF08021">
    <property type="entry name" value="FAD_binding_9"/>
    <property type="match status" value="1"/>
</dbReference>
<dbReference type="RefSeq" id="WP_353304502.1">
    <property type="nucleotide sequence ID" value="NZ_BAABWN010000020.1"/>
</dbReference>
<feature type="domain" description="FAD-binding FR-type" evidence="3">
    <location>
        <begin position="2"/>
        <end position="126"/>
    </location>
</feature>
<dbReference type="InterPro" id="IPR039261">
    <property type="entry name" value="FNR_nucleotide-bd"/>
</dbReference>
<dbReference type="InterPro" id="IPR013113">
    <property type="entry name" value="SIP_FAD-bd"/>
</dbReference>
<dbReference type="PANTHER" id="PTHR30157">
    <property type="entry name" value="FERRIC REDUCTASE, NADPH-DEPENDENT"/>
    <property type="match status" value="1"/>
</dbReference>
<dbReference type="Gene3D" id="2.40.30.10">
    <property type="entry name" value="Translation factors"/>
    <property type="match status" value="1"/>
</dbReference>
<dbReference type="EMBL" id="BAABWN010000020">
    <property type="protein sequence ID" value="GAA6170178.1"/>
    <property type="molecule type" value="Genomic_DNA"/>
</dbReference>
<evidence type="ECO:0000256" key="1">
    <source>
        <dbReference type="ARBA" id="ARBA00035644"/>
    </source>
</evidence>
<evidence type="ECO:0000256" key="2">
    <source>
        <dbReference type="SAM" id="MobiDB-lite"/>
    </source>
</evidence>
<feature type="compositionally biased region" description="Basic and acidic residues" evidence="2">
    <location>
        <begin position="250"/>
        <end position="261"/>
    </location>
</feature>
<evidence type="ECO:0000259" key="3">
    <source>
        <dbReference type="PROSITE" id="PS51384"/>
    </source>
</evidence>
<dbReference type="CDD" id="cd06193">
    <property type="entry name" value="siderophore_interacting"/>
    <property type="match status" value="1"/>
</dbReference>
<comment type="caution">
    <text evidence="4">The sequence shown here is derived from an EMBL/GenBank/DDBJ whole genome shotgun (WGS) entry which is preliminary data.</text>
</comment>
<dbReference type="Proteomes" id="UP001465153">
    <property type="component" value="Unassembled WGS sequence"/>
</dbReference>
<accession>A0ABQ0AEU3</accession>
<dbReference type="Gene3D" id="3.40.50.80">
    <property type="entry name" value="Nucleotide-binding domain of ferredoxin-NADP reductase (FNR) module"/>
    <property type="match status" value="1"/>
</dbReference>
<dbReference type="SUPFAM" id="SSF63380">
    <property type="entry name" value="Riboflavin synthase domain-like"/>
    <property type="match status" value="1"/>
</dbReference>
<comment type="similarity">
    <text evidence="1">Belongs to the SIP oxidoreductase family.</text>
</comment>
<dbReference type="InterPro" id="IPR017927">
    <property type="entry name" value="FAD-bd_FR_type"/>
</dbReference>
<evidence type="ECO:0000313" key="4">
    <source>
        <dbReference type="EMBL" id="GAA6170178.1"/>
    </source>
</evidence>
<dbReference type="InterPro" id="IPR039374">
    <property type="entry name" value="SIP_fam"/>
</dbReference>
<sequence length="269" mass="30480">MKKTLSLSLVSKQVFSENLDLFILAGDDLNDFPENQESGYVKLLFPAVGEDAIKPEQMQEKTYFSSLRKRTFTIFKFDAEKKQLHLLGVKHSFNSEDQGPANYWIENAQIGDAVFIAGPGDKKIIHQDAQWFFLAGDMTALPALIINLQQLPKNAQGYCVIEAMSEADIVAIEKPENLELVWVINPEPKTPNSLLVDKVKSLNWMDGDVAVWLAGEFEMMRNLRRYFKKEKGVGRGKIYASSYWKINESDEGNKKAKKVDAVENPDEQV</sequence>
<feature type="region of interest" description="Disordered" evidence="2">
    <location>
        <begin position="250"/>
        <end position="269"/>
    </location>
</feature>
<name>A0ABQ0AEU3_9GAMM</name>
<dbReference type="InterPro" id="IPR007037">
    <property type="entry name" value="SIP_rossman_dom"/>
</dbReference>
<protein>
    <submittedName>
        <fullName evidence="4">Siderophore-interacting protein</fullName>
    </submittedName>
</protein>
<dbReference type="InterPro" id="IPR017938">
    <property type="entry name" value="Riboflavin_synthase-like_b-brl"/>
</dbReference>